<evidence type="ECO:0000256" key="1">
    <source>
        <dbReference type="SAM" id="Phobius"/>
    </source>
</evidence>
<feature type="transmembrane region" description="Helical" evidence="1">
    <location>
        <begin position="7"/>
        <end position="26"/>
    </location>
</feature>
<keyword evidence="1" id="KW-0812">Transmembrane</keyword>
<dbReference type="Proteomes" id="UP001652661">
    <property type="component" value="Chromosome 3R"/>
</dbReference>
<evidence type="ECO:0000313" key="2">
    <source>
        <dbReference type="Proteomes" id="UP001652661"/>
    </source>
</evidence>
<reference evidence="3 4" key="1">
    <citation type="submission" date="2025-05" db="UniProtKB">
        <authorList>
            <consortium name="RefSeq"/>
        </authorList>
    </citation>
    <scope>IDENTIFICATION</scope>
    <source>
        <strain evidence="3 4">14028-0561.14</strain>
        <tissue evidence="3 4">Whole fly</tissue>
    </source>
</reference>
<keyword evidence="1" id="KW-0472">Membrane</keyword>
<dbReference type="RefSeq" id="XP_070142652.1">
    <property type="nucleotide sequence ID" value="XM_070286551.1"/>
</dbReference>
<feature type="transmembrane region" description="Helical" evidence="1">
    <location>
        <begin position="46"/>
        <end position="64"/>
    </location>
</feature>
<proteinExistence type="predicted"/>
<feature type="transmembrane region" description="Helical" evidence="1">
    <location>
        <begin position="108"/>
        <end position="128"/>
    </location>
</feature>
<name>A0ABM4GIW6_DROKI</name>
<gene>
    <name evidence="3 4" type="primary">LOC108085437</name>
</gene>
<feature type="transmembrane region" description="Helical" evidence="1">
    <location>
        <begin position="71"/>
        <end position="92"/>
    </location>
</feature>
<organism evidence="2 3">
    <name type="scientific">Drosophila kikkawai</name>
    <name type="common">Fruit fly</name>
    <dbReference type="NCBI Taxonomy" id="30033"/>
    <lineage>
        <taxon>Eukaryota</taxon>
        <taxon>Metazoa</taxon>
        <taxon>Ecdysozoa</taxon>
        <taxon>Arthropoda</taxon>
        <taxon>Hexapoda</taxon>
        <taxon>Insecta</taxon>
        <taxon>Pterygota</taxon>
        <taxon>Neoptera</taxon>
        <taxon>Endopterygota</taxon>
        <taxon>Diptera</taxon>
        <taxon>Brachycera</taxon>
        <taxon>Muscomorpha</taxon>
        <taxon>Ephydroidea</taxon>
        <taxon>Drosophilidae</taxon>
        <taxon>Drosophila</taxon>
        <taxon>Sophophora</taxon>
    </lineage>
</organism>
<sequence length="134" mass="15436">MCCIVANLCKIFIFSLSVIVLFVVSLELLTDLYDLRKVGYAPHGEAFNTLWMMHCFCGTLMTVLKLKDICYLHWWQLMTLGFIIGGFFRIYLQPAKDGLGMGQTVTKYFILEYMLLTLLLVAGYTRVLRSQEEV</sequence>
<keyword evidence="1" id="KW-1133">Transmembrane helix</keyword>
<keyword evidence="2" id="KW-1185">Reference proteome</keyword>
<protein>
    <submittedName>
        <fullName evidence="3 4">Uncharacterized protein isoform X1</fullName>
    </submittedName>
</protein>
<dbReference type="RefSeq" id="XP_070142653.1">
    <property type="nucleotide sequence ID" value="XM_070286552.1"/>
</dbReference>
<evidence type="ECO:0000313" key="4">
    <source>
        <dbReference type="RefSeq" id="XP_070142653.1"/>
    </source>
</evidence>
<accession>A0ABM4GIW6</accession>
<dbReference type="GeneID" id="108085437"/>
<evidence type="ECO:0000313" key="3">
    <source>
        <dbReference type="RefSeq" id="XP_070142652.1"/>
    </source>
</evidence>